<evidence type="ECO:0000259" key="4">
    <source>
        <dbReference type="Pfam" id="PF02397"/>
    </source>
</evidence>
<dbReference type="PANTHER" id="PTHR30576:SF10">
    <property type="entry name" value="SLL5057 PROTEIN"/>
    <property type="match status" value="1"/>
</dbReference>
<evidence type="ECO:0000256" key="3">
    <source>
        <dbReference type="SAM" id="Phobius"/>
    </source>
</evidence>
<protein>
    <submittedName>
        <fullName evidence="5">Undecaprenyl-phosphate N-acetylgalactosaminyl 1-phosphate transferase</fullName>
        <ecNumber evidence="5">2.7.8.-</ecNumber>
    </submittedName>
</protein>
<dbReference type="EMBL" id="CP042914">
    <property type="protein sequence ID" value="QEG40234.1"/>
    <property type="molecule type" value="Genomic_DNA"/>
</dbReference>
<keyword evidence="5" id="KW-0808">Transferase</keyword>
<dbReference type="EC" id="2.7.8.-" evidence="5"/>
<organism evidence="5 6">
    <name type="scientific">Roseimaritima ulvae</name>
    <dbReference type="NCBI Taxonomy" id="980254"/>
    <lineage>
        <taxon>Bacteria</taxon>
        <taxon>Pseudomonadati</taxon>
        <taxon>Planctomycetota</taxon>
        <taxon>Planctomycetia</taxon>
        <taxon>Pirellulales</taxon>
        <taxon>Pirellulaceae</taxon>
        <taxon>Roseimaritima</taxon>
    </lineage>
</organism>
<dbReference type="Pfam" id="PF02397">
    <property type="entry name" value="Bac_transf"/>
    <property type="match status" value="1"/>
</dbReference>
<dbReference type="InterPro" id="IPR003362">
    <property type="entry name" value="Bact_transf"/>
</dbReference>
<evidence type="ECO:0000256" key="2">
    <source>
        <dbReference type="SAM" id="MobiDB-lite"/>
    </source>
</evidence>
<evidence type="ECO:0000313" key="6">
    <source>
        <dbReference type="Proteomes" id="UP000325286"/>
    </source>
</evidence>
<dbReference type="AlphaFoldDB" id="A0A5B9QMR4"/>
<gene>
    <name evidence="5" type="primary">tuaA_1</name>
    <name evidence="5" type="ORF">UC8_22410</name>
</gene>
<keyword evidence="3" id="KW-1133">Transmembrane helix</keyword>
<dbReference type="RefSeq" id="WP_068142523.1">
    <property type="nucleotide sequence ID" value="NZ_CP042914.1"/>
</dbReference>
<evidence type="ECO:0000256" key="1">
    <source>
        <dbReference type="ARBA" id="ARBA00006464"/>
    </source>
</evidence>
<keyword evidence="3" id="KW-0812">Transmembrane</keyword>
<dbReference type="KEGG" id="rul:UC8_22410"/>
<evidence type="ECO:0000313" key="5">
    <source>
        <dbReference type="EMBL" id="QEG40234.1"/>
    </source>
</evidence>
<dbReference type="PANTHER" id="PTHR30576">
    <property type="entry name" value="COLANIC BIOSYNTHESIS UDP-GLUCOSE LIPID CARRIER TRANSFERASE"/>
    <property type="match status" value="1"/>
</dbReference>
<feature type="transmembrane region" description="Helical" evidence="3">
    <location>
        <begin position="172"/>
        <end position="193"/>
    </location>
</feature>
<keyword evidence="3" id="KW-0472">Membrane</keyword>
<name>A0A5B9QMR4_9BACT</name>
<comment type="similarity">
    <text evidence="1">Belongs to the bacterial sugar transferase family.</text>
</comment>
<sequence>MGEWYHRIADLLSGTRSGDLGLLSKTQLARELNRERLRAVRRELPFCLLLIRLSGRQTKRHDRRQLSRLLQRAMRKTDVKGQLDHDAIGVLLVDTAEPGGRSAAERLEGLLATLGLRAELDVRQFDAAGFPRSDDFDDWDAPSTSDSPPRAQMPPVPGSNAAAEAVKRGIDIAGAIVGLVLAAPVIVLAAIAIRTTSPGPALFGQRREGRYGRPFTIYKLRTMVVDAEQQLDAIRSHSERDGPAFKMSNDPRVTRLGRWLRSTCLDELPQLWNVLRGDMSLVGPRPLPIEESRACQTWQRRRLDIRPGLTCVWQIDKRRAENFDHWMRMDLNYVDGRSLWQDFSLLARTVSVPLQRRGGE</sequence>
<dbReference type="GO" id="GO:0016780">
    <property type="term" value="F:phosphotransferase activity, for other substituted phosphate groups"/>
    <property type="evidence" value="ECO:0007669"/>
    <property type="project" value="TreeGrafter"/>
</dbReference>
<dbReference type="Proteomes" id="UP000325286">
    <property type="component" value="Chromosome"/>
</dbReference>
<proteinExistence type="inferred from homology"/>
<accession>A0A5B9QMR4</accession>
<keyword evidence="6" id="KW-1185">Reference proteome</keyword>
<feature type="domain" description="Bacterial sugar transferase" evidence="4">
    <location>
        <begin position="167"/>
        <end position="353"/>
    </location>
</feature>
<reference evidence="5 6" key="1">
    <citation type="submission" date="2019-08" db="EMBL/GenBank/DDBJ databases">
        <title>Deep-cultivation of Planctomycetes and their phenomic and genomic characterization uncovers novel biology.</title>
        <authorList>
            <person name="Wiegand S."/>
            <person name="Jogler M."/>
            <person name="Boedeker C."/>
            <person name="Pinto D."/>
            <person name="Vollmers J."/>
            <person name="Rivas-Marin E."/>
            <person name="Kohn T."/>
            <person name="Peeters S.H."/>
            <person name="Heuer A."/>
            <person name="Rast P."/>
            <person name="Oberbeckmann S."/>
            <person name="Bunk B."/>
            <person name="Jeske O."/>
            <person name="Meyerdierks A."/>
            <person name="Storesund J.E."/>
            <person name="Kallscheuer N."/>
            <person name="Luecker S."/>
            <person name="Lage O.M."/>
            <person name="Pohl T."/>
            <person name="Merkel B.J."/>
            <person name="Hornburger P."/>
            <person name="Mueller R.-W."/>
            <person name="Bruemmer F."/>
            <person name="Labrenz M."/>
            <person name="Spormann A.M."/>
            <person name="Op den Camp H."/>
            <person name="Overmann J."/>
            <person name="Amann R."/>
            <person name="Jetten M.S.M."/>
            <person name="Mascher T."/>
            <person name="Medema M.H."/>
            <person name="Devos D.P."/>
            <person name="Kaster A.-K."/>
            <person name="Ovreas L."/>
            <person name="Rohde M."/>
            <person name="Galperin M.Y."/>
            <person name="Jogler C."/>
        </authorList>
    </citation>
    <scope>NUCLEOTIDE SEQUENCE [LARGE SCALE GENOMIC DNA]</scope>
    <source>
        <strain evidence="5 6">UC8</strain>
    </source>
</reference>
<feature type="region of interest" description="Disordered" evidence="2">
    <location>
        <begin position="133"/>
        <end position="160"/>
    </location>
</feature>